<feature type="transmembrane region" description="Helical" evidence="1">
    <location>
        <begin position="149"/>
        <end position="170"/>
    </location>
</feature>
<dbReference type="EMBL" id="BBML01000003">
    <property type="protein sequence ID" value="GAK96753.1"/>
    <property type="molecule type" value="Genomic_DNA"/>
</dbReference>
<evidence type="ECO:0000313" key="2">
    <source>
        <dbReference type="EMBL" id="GAK96753.1"/>
    </source>
</evidence>
<dbReference type="Proteomes" id="UP000029221">
    <property type="component" value="Unassembled WGS sequence"/>
</dbReference>
<feature type="transmembrane region" description="Helical" evidence="1">
    <location>
        <begin position="12"/>
        <end position="30"/>
    </location>
</feature>
<keyword evidence="3" id="KW-1185">Reference proteome</keyword>
<feature type="transmembrane region" description="Helical" evidence="1">
    <location>
        <begin position="214"/>
        <end position="234"/>
    </location>
</feature>
<name>A0A090Q4S2_9FLAO</name>
<feature type="transmembrane region" description="Helical" evidence="1">
    <location>
        <begin position="190"/>
        <end position="207"/>
    </location>
</feature>
<feature type="transmembrane region" description="Helical" evidence="1">
    <location>
        <begin position="410"/>
        <end position="430"/>
    </location>
</feature>
<gene>
    <name evidence="2" type="ORF">JCM19294_1062</name>
</gene>
<dbReference type="PANTHER" id="PTHR38454:SF1">
    <property type="entry name" value="INTEGRAL MEMBRANE PROTEIN"/>
    <property type="match status" value="1"/>
</dbReference>
<feature type="transmembrane region" description="Helical" evidence="1">
    <location>
        <begin position="121"/>
        <end position="142"/>
    </location>
</feature>
<dbReference type="AlphaFoldDB" id="A0A090Q4S2"/>
<evidence type="ECO:0008006" key="4">
    <source>
        <dbReference type="Google" id="ProtNLM"/>
    </source>
</evidence>
<evidence type="ECO:0000256" key="1">
    <source>
        <dbReference type="SAM" id="Phobius"/>
    </source>
</evidence>
<feature type="transmembrane region" description="Helical" evidence="1">
    <location>
        <begin position="795"/>
        <end position="813"/>
    </location>
</feature>
<organism evidence="2 3">
    <name type="scientific">Nonlabens tegetincola</name>
    <dbReference type="NCBI Taxonomy" id="323273"/>
    <lineage>
        <taxon>Bacteria</taxon>
        <taxon>Pseudomonadati</taxon>
        <taxon>Bacteroidota</taxon>
        <taxon>Flavobacteriia</taxon>
        <taxon>Flavobacteriales</taxon>
        <taxon>Flavobacteriaceae</taxon>
        <taxon>Nonlabens</taxon>
    </lineage>
</organism>
<dbReference type="InterPro" id="IPR018580">
    <property type="entry name" value="Uncharacterised_YfhO"/>
</dbReference>
<dbReference type="eggNOG" id="COG4485">
    <property type="taxonomic scope" value="Bacteria"/>
</dbReference>
<feature type="transmembrane region" description="Helical" evidence="1">
    <location>
        <begin position="501"/>
        <end position="519"/>
    </location>
</feature>
<dbReference type="STRING" id="319236.BST91_03030"/>
<feature type="transmembrane region" description="Helical" evidence="1">
    <location>
        <begin position="528"/>
        <end position="548"/>
    </location>
</feature>
<feature type="transmembrane region" description="Helical" evidence="1">
    <location>
        <begin position="375"/>
        <end position="398"/>
    </location>
</feature>
<dbReference type="RefSeq" id="WP_042278229.1">
    <property type="nucleotide sequence ID" value="NZ_BBML01000003.1"/>
</dbReference>
<feature type="transmembrane region" description="Helical" evidence="1">
    <location>
        <begin position="98"/>
        <end position="115"/>
    </location>
</feature>
<keyword evidence="1" id="KW-1133">Transmembrane helix</keyword>
<keyword evidence="1" id="KW-0812">Transmembrane</keyword>
<keyword evidence="1" id="KW-0472">Membrane</keyword>
<reference evidence="2" key="1">
    <citation type="journal article" date="2014" name="Genome Announc.">
        <title>Draft Genome Sequences of Marine Flavobacterium Nonlabens Strains NR17, NR24, NR27, NR32, NR33, and Ara13.</title>
        <authorList>
            <person name="Nakanishi M."/>
            <person name="Meirelles P."/>
            <person name="Suzuki R."/>
            <person name="Takatani N."/>
            <person name="Mino S."/>
            <person name="Suda W."/>
            <person name="Oshima K."/>
            <person name="Hattori M."/>
            <person name="Ohkuma M."/>
            <person name="Hosokawa M."/>
            <person name="Miyashita K."/>
            <person name="Thompson F.L."/>
            <person name="Niwa A."/>
            <person name="Sawabe T."/>
            <person name="Sawabe T."/>
        </authorList>
    </citation>
    <scope>NUCLEOTIDE SEQUENCE [LARGE SCALE GENOMIC DNA]</scope>
    <source>
        <strain evidence="2">JCM 19294</strain>
    </source>
</reference>
<sequence length="819" mass="91578">MKLDFKKIWPHFIAIAIFLIAALAYFSPVLSGKKLYQNDIVQYKGNASQLLDYRAQGEDIYWTDSAFGGMPTYQLGARYDYDFFDTIDRAIRFLPRPADYLFLYLISFYILMLVMRIPWKIGIIGALAFGFSTYLIIILGVGHNAKAHAIGYFPLVLSGILLVFQKRYLWGFLLTALAMGLELQANHPQMTYYLGLSMVILGIAYFIDAIRKGLLLHFFKSTGILVVAVLLAFGTNSANLMATSEYSKESTRGPSSISINTQGESVEPQQALPYDYITEYSYGLSESLNLIIPSFAGGGSGTTPDADSRSMNYLLGQGIPANYAQEFLNTNVSTYWGAQPIVEAPAYLGVSVVFLAVIALFLIKGRLKWWTLGSILLALLLSYGDNFSFLTKFFIQYVPFYDKFRAVTSIQVIIEFLVPVLAAVGLYHIFNDKTLAVKRKKALLFATAGFGGFLLILILLGGKLFDFAGPSDGYFAQNEQLGTLFVEALRKDRLNMMRADAIKALVSILIMAAIIYTALEKKVTEKVALLVCALVILIDLVSFDLQYVNKEDYVSAREYDNALPYTQADAQIQQDQGHFKVYDLLMSPLTSARASKFHKALGGYHGAKPRRFYDLHRFYFEDENTRPIGVTAQNIQLLSMLNARYVIDQDSTGVLAQRNPLNLGPAWFVKDLKVVENQNEEILQLKNLDGDNHAYITKDQYEKLGSPIIKLDSAATVKLTSYHPEKLTYTTQSNEDGVVLFSEMYYPHGWQATVDGKTVPIVRANYALRAIAVPAGKHEVTMKFEPEVVATGTKIMLASNALLLLLFIGGLFYEFRKSK</sequence>
<proteinExistence type="predicted"/>
<evidence type="ECO:0000313" key="3">
    <source>
        <dbReference type="Proteomes" id="UP000029221"/>
    </source>
</evidence>
<dbReference type="Pfam" id="PF09586">
    <property type="entry name" value="YfhO"/>
    <property type="match status" value="1"/>
</dbReference>
<comment type="caution">
    <text evidence="2">The sequence shown here is derived from an EMBL/GenBank/DDBJ whole genome shotgun (WGS) entry which is preliminary data.</text>
</comment>
<feature type="transmembrane region" description="Helical" evidence="1">
    <location>
        <begin position="344"/>
        <end position="363"/>
    </location>
</feature>
<feature type="transmembrane region" description="Helical" evidence="1">
    <location>
        <begin position="442"/>
        <end position="465"/>
    </location>
</feature>
<protein>
    <recommendedName>
        <fullName evidence="4">YfhO family protein</fullName>
    </recommendedName>
</protein>
<dbReference type="PANTHER" id="PTHR38454">
    <property type="entry name" value="INTEGRAL MEMBRANE PROTEIN-RELATED"/>
    <property type="match status" value="1"/>
</dbReference>
<accession>A0A090Q4S2</accession>